<evidence type="ECO:0000313" key="2">
    <source>
        <dbReference type="Proteomes" id="UP001549366"/>
    </source>
</evidence>
<gene>
    <name evidence="1" type="ORF">V5J35_003197</name>
</gene>
<name>A0ABV2SJS5_9GAMM</name>
<dbReference type="EMBL" id="JBEWTB010000002">
    <property type="protein sequence ID" value="MET4758005.1"/>
    <property type="molecule type" value="Genomic_DNA"/>
</dbReference>
<dbReference type="Proteomes" id="UP001549366">
    <property type="component" value="Unassembled WGS sequence"/>
</dbReference>
<sequence>MKRSGKQKKIMSSFGTSYDSVSLPIRQAALGYISGTLEEWPTLDKELRKHGVVLPSSTRSDICRKACLRIIKEHG</sequence>
<evidence type="ECO:0000313" key="1">
    <source>
        <dbReference type="EMBL" id="MET4758005.1"/>
    </source>
</evidence>
<keyword evidence="2" id="KW-1185">Reference proteome</keyword>
<organism evidence="1 2">
    <name type="scientific">Endozoicomonas lisbonensis</name>
    <dbReference type="NCBI Taxonomy" id="3120522"/>
    <lineage>
        <taxon>Bacteria</taxon>
        <taxon>Pseudomonadati</taxon>
        <taxon>Pseudomonadota</taxon>
        <taxon>Gammaproteobacteria</taxon>
        <taxon>Oceanospirillales</taxon>
        <taxon>Endozoicomonadaceae</taxon>
        <taxon>Endozoicomonas</taxon>
    </lineage>
</organism>
<accession>A0ABV2SJS5</accession>
<protein>
    <submittedName>
        <fullName evidence="1">Uncharacterized protein</fullName>
    </submittedName>
</protein>
<reference evidence="1 2" key="1">
    <citation type="submission" date="2024-06" db="EMBL/GenBank/DDBJ databases">
        <title>Genomic Encyclopedia of Type Strains, Phase V (KMG-V): Genome sequencing to study the core and pangenomes of soil and plant-associated prokaryotes.</title>
        <authorList>
            <person name="Whitman W."/>
        </authorList>
    </citation>
    <scope>NUCLEOTIDE SEQUENCE [LARGE SCALE GENOMIC DNA]</scope>
    <source>
        <strain evidence="1 2">NE40</strain>
    </source>
</reference>
<proteinExistence type="predicted"/>
<comment type="caution">
    <text evidence="1">The sequence shown here is derived from an EMBL/GenBank/DDBJ whole genome shotgun (WGS) entry which is preliminary data.</text>
</comment>